<evidence type="ECO:0000313" key="7">
    <source>
        <dbReference type="EMBL" id="MVQ29400.1"/>
    </source>
</evidence>
<dbReference type="Proteomes" id="UP000469385">
    <property type="component" value="Unassembled WGS sequence"/>
</dbReference>
<comment type="caution">
    <text evidence="7">The sequence shown here is derived from an EMBL/GenBank/DDBJ whole genome shotgun (WGS) entry which is preliminary data.</text>
</comment>
<evidence type="ECO:0000256" key="1">
    <source>
        <dbReference type="ARBA" id="ARBA00022714"/>
    </source>
</evidence>
<proteinExistence type="predicted"/>
<dbReference type="RefSeq" id="WP_157397407.1">
    <property type="nucleotide sequence ID" value="NZ_WSEL01000003.1"/>
</dbReference>
<dbReference type="InterPro" id="IPR036884">
    <property type="entry name" value="2Fe-2S-bd_dom_sf"/>
</dbReference>
<dbReference type="Pfam" id="PF01799">
    <property type="entry name" value="Fer2_2"/>
    <property type="match status" value="1"/>
</dbReference>
<feature type="domain" description="2Fe-2S ferredoxin-type" evidence="6">
    <location>
        <begin position="1"/>
        <end position="77"/>
    </location>
</feature>
<dbReference type="PROSITE" id="PS00197">
    <property type="entry name" value="2FE2S_FER_1"/>
    <property type="match status" value="1"/>
</dbReference>
<dbReference type="Pfam" id="PF00111">
    <property type="entry name" value="Fer2"/>
    <property type="match status" value="1"/>
</dbReference>
<evidence type="ECO:0000256" key="4">
    <source>
        <dbReference type="ARBA" id="ARBA00023004"/>
    </source>
</evidence>
<keyword evidence="1" id="KW-0001">2Fe-2S</keyword>
<dbReference type="InterPro" id="IPR012675">
    <property type="entry name" value="Beta-grasp_dom_sf"/>
</dbReference>
<dbReference type="InterPro" id="IPR001041">
    <property type="entry name" value="2Fe-2S_ferredoxin-type"/>
</dbReference>
<keyword evidence="3" id="KW-0560">Oxidoreductase</keyword>
<dbReference type="InterPro" id="IPR006058">
    <property type="entry name" value="2Fe2S_fd_BS"/>
</dbReference>
<dbReference type="SUPFAM" id="SSF54292">
    <property type="entry name" value="2Fe-2S ferredoxin-like"/>
    <property type="match status" value="1"/>
</dbReference>
<dbReference type="PANTHER" id="PTHR44379">
    <property type="entry name" value="OXIDOREDUCTASE WITH IRON-SULFUR SUBUNIT"/>
    <property type="match status" value="1"/>
</dbReference>
<dbReference type="GO" id="GO:0046872">
    <property type="term" value="F:metal ion binding"/>
    <property type="evidence" value="ECO:0007669"/>
    <property type="project" value="UniProtKB-KW"/>
</dbReference>
<protein>
    <submittedName>
        <fullName evidence="7">2Fe-2S iron-sulfur cluster binding domain-containing protein</fullName>
    </submittedName>
</protein>
<evidence type="ECO:0000313" key="8">
    <source>
        <dbReference type="Proteomes" id="UP000469385"/>
    </source>
</evidence>
<dbReference type="Gene3D" id="1.10.150.120">
    <property type="entry name" value="[2Fe-2S]-binding domain"/>
    <property type="match status" value="1"/>
</dbReference>
<gene>
    <name evidence="7" type="ORF">GON04_08075</name>
</gene>
<accession>A0A6N8IT94</accession>
<reference evidence="7 8" key="1">
    <citation type="submission" date="2019-12" db="EMBL/GenBank/DDBJ databases">
        <authorList>
            <person name="Huq M.A."/>
        </authorList>
    </citation>
    <scope>NUCLEOTIDE SEQUENCE [LARGE SCALE GENOMIC DNA]</scope>
    <source>
        <strain evidence="7 8">MAH-25</strain>
    </source>
</reference>
<dbReference type="SUPFAM" id="SSF47741">
    <property type="entry name" value="CO dehydrogenase ISP C-domain like"/>
    <property type="match status" value="1"/>
</dbReference>
<evidence type="ECO:0000256" key="2">
    <source>
        <dbReference type="ARBA" id="ARBA00022723"/>
    </source>
</evidence>
<dbReference type="InterPro" id="IPR036010">
    <property type="entry name" value="2Fe-2S_ferredoxin-like_sf"/>
</dbReference>
<dbReference type="GO" id="GO:0016491">
    <property type="term" value="F:oxidoreductase activity"/>
    <property type="evidence" value="ECO:0007669"/>
    <property type="project" value="UniProtKB-KW"/>
</dbReference>
<keyword evidence="5" id="KW-0411">Iron-sulfur</keyword>
<dbReference type="FunFam" id="1.10.150.120:FF:000003">
    <property type="entry name" value="Carbon monoxide dehydrogenase, small subunit"/>
    <property type="match status" value="1"/>
</dbReference>
<evidence type="ECO:0000259" key="6">
    <source>
        <dbReference type="PROSITE" id="PS51085"/>
    </source>
</evidence>
<dbReference type="InterPro" id="IPR051452">
    <property type="entry name" value="Diverse_Oxidoreductases"/>
</dbReference>
<dbReference type="PROSITE" id="PS51085">
    <property type="entry name" value="2FE2S_FER_2"/>
    <property type="match status" value="1"/>
</dbReference>
<dbReference type="InterPro" id="IPR002888">
    <property type="entry name" value="2Fe-2S-bd"/>
</dbReference>
<evidence type="ECO:0000256" key="3">
    <source>
        <dbReference type="ARBA" id="ARBA00023002"/>
    </source>
</evidence>
<keyword evidence="8" id="KW-1185">Reference proteome</keyword>
<dbReference type="EMBL" id="WSEL01000003">
    <property type="protein sequence ID" value="MVQ29400.1"/>
    <property type="molecule type" value="Genomic_DNA"/>
</dbReference>
<organism evidence="7 8">
    <name type="scientific">Ramlibacter pinisoli</name>
    <dbReference type="NCBI Taxonomy" id="2682844"/>
    <lineage>
        <taxon>Bacteria</taxon>
        <taxon>Pseudomonadati</taxon>
        <taxon>Pseudomonadota</taxon>
        <taxon>Betaproteobacteria</taxon>
        <taxon>Burkholderiales</taxon>
        <taxon>Comamonadaceae</taxon>
        <taxon>Ramlibacter</taxon>
    </lineage>
</organism>
<dbReference type="GO" id="GO:0051537">
    <property type="term" value="F:2 iron, 2 sulfur cluster binding"/>
    <property type="evidence" value="ECO:0007669"/>
    <property type="project" value="UniProtKB-KW"/>
</dbReference>
<sequence>MTVSLDVNGKRVDSPAAPETPLLYVLRNDAGLNAAKYGCGIAQCGACTVLFDGQATRSCVLPCGAAAQGKVTTLEGLGTADRLHPLQRAFIAEQAAQCGYCSSGMILSAKALLDRNPKPTEDQIKEAMAGNLCRCGTHTRIVKAIQRAAREMQS</sequence>
<dbReference type="PANTHER" id="PTHR44379:SF6">
    <property type="entry name" value="BLR6046 PROTEIN"/>
    <property type="match status" value="1"/>
</dbReference>
<dbReference type="Gene3D" id="3.10.20.30">
    <property type="match status" value="1"/>
</dbReference>
<evidence type="ECO:0000256" key="5">
    <source>
        <dbReference type="ARBA" id="ARBA00023014"/>
    </source>
</evidence>
<keyword evidence="2" id="KW-0479">Metal-binding</keyword>
<keyword evidence="4" id="KW-0408">Iron</keyword>
<name>A0A6N8IT94_9BURK</name>
<dbReference type="AlphaFoldDB" id="A0A6N8IT94"/>